<name>A0AAD6TR68_9AGAR</name>
<protein>
    <submittedName>
        <fullName evidence="2">Uncharacterized protein</fullName>
    </submittedName>
</protein>
<dbReference type="EMBL" id="JARJCN010000158">
    <property type="protein sequence ID" value="KAJ7066879.1"/>
    <property type="molecule type" value="Genomic_DNA"/>
</dbReference>
<evidence type="ECO:0000256" key="1">
    <source>
        <dbReference type="SAM" id="MobiDB-lite"/>
    </source>
</evidence>
<accession>A0AAD6TR68</accession>
<dbReference type="AlphaFoldDB" id="A0AAD6TR68"/>
<evidence type="ECO:0000313" key="2">
    <source>
        <dbReference type="EMBL" id="KAJ7066879.1"/>
    </source>
</evidence>
<proteinExistence type="predicted"/>
<feature type="region of interest" description="Disordered" evidence="1">
    <location>
        <begin position="42"/>
        <end position="74"/>
    </location>
</feature>
<reference evidence="2" key="1">
    <citation type="submission" date="2023-03" db="EMBL/GenBank/DDBJ databases">
        <title>Massive genome expansion in bonnet fungi (Mycena s.s.) driven by repeated elements and novel gene families across ecological guilds.</title>
        <authorList>
            <consortium name="Lawrence Berkeley National Laboratory"/>
            <person name="Harder C.B."/>
            <person name="Miyauchi S."/>
            <person name="Viragh M."/>
            <person name="Kuo A."/>
            <person name="Thoen E."/>
            <person name="Andreopoulos B."/>
            <person name="Lu D."/>
            <person name="Skrede I."/>
            <person name="Drula E."/>
            <person name="Henrissat B."/>
            <person name="Morin E."/>
            <person name="Kohler A."/>
            <person name="Barry K."/>
            <person name="LaButti K."/>
            <person name="Morin E."/>
            <person name="Salamov A."/>
            <person name="Lipzen A."/>
            <person name="Mereny Z."/>
            <person name="Hegedus B."/>
            <person name="Baldrian P."/>
            <person name="Stursova M."/>
            <person name="Weitz H."/>
            <person name="Taylor A."/>
            <person name="Grigoriev I.V."/>
            <person name="Nagy L.G."/>
            <person name="Martin F."/>
            <person name="Kauserud H."/>
        </authorList>
    </citation>
    <scope>NUCLEOTIDE SEQUENCE</scope>
    <source>
        <strain evidence="2">CBHHK173m</strain>
    </source>
</reference>
<dbReference type="Proteomes" id="UP001222325">
    <property type="component" value="Unassembled WGS sequence"/>
</dbReference>
<comment type="caution">
    <text evidence="2">The sequence shown here is derived from an EMBL/GenBank/DDBJ whole genome shotgun (WGS) entry which is preliminary data.</text>
</comment>
<gene>
    <name evidence="2" type="ORF">B0H15DRAFT_971623</name>
</gene>
<evidence type="ECO:0000313" key="3">
    <source>
        <dbReference type="Proteomes" id="UP001222325"/>
    </source>
</evidence>
<keyword evidence="3" id="KW-1185">Reference proteome</keyword>
<organism evidence="2 3">
    <name type="scientific">Mycena belliarum</name>
    <dbReference type="NCBI Taxonomy" id="1033014"/>
    <lineage>
        <taxon>Eukaryota</taxon>
        <taxon>Fungi</taxon>
        <taxon>Dikarya</taxon>
        <taxon>Basidiomycota</taxon>
        <taxon>Agaricomycotina</taxon>
        <taxon>Agaricomycetes</taxon>
        <taxon>Agaricomycetidae</taxon>
        <taxon>Agaricales</taxon>
        <taxon>Marasmiineae</taxon>
        <taxon>Mycenaceae</taxon>
        <taxon>Mycena</taxon>
    </lineage>
</organism>
<sequence>MKGIAAEDSSGSPAMKRRFEIKTKRLATPDTVDDNASITALASVDAREQLPGPRGQRTQGGGARRSRPRGLRSSALDVPRRLHPLAWPPLCASSILTLRQQYSRLFTRLSAQVAAGKFHPIGGSWVENDANDD</sequence>